<evidence type="ECO:0000313" key="2">
    <source>
        <dbReference type="EMBL" id="TRX73178.1"/>
    </source>
</evidence>
<accession>A0A553GUH9</accession>
<feature type="transmembrane region" description="Helical" evidence="1">
    <location>
        <begin position="76"/>
        <end position="97"/>
    </location>
</feature>
<sequence length="132" mass="14810">MSVARNARRRYVLACTGFMTLYALLVVLISWVVDLAQLPPTLRLLAALSPALPLAGMLMAFDRYLRQEPDEFMGMLLARAAALAGGLLIVALTAWGFLEQYAGVPRFPLLLTFAVFWLLFLPSVYYVKHVYR</sequence>
<name>A0A553GUH9_9PSED</name>
<keyword evidence="1" id="KW-0812">Transmembrane</keyword>
<dbReference type="Proteomes" id="UP000315235">
    <property type="component" value="Unassembled WGS sequence"/>
</dbReference>
<proteinExistence type="predicted"/>
<feature type="transmembrane region" description="Helical" evidence="1">
    <location>
        <begin position="12"/>
        <end position="32"/>
    </location>
</feature>
<dbReference type="AlphaFoldDB" id="A0A553GUH9"/>
<feature type="transmembrane region" description="Helical" evidence="1">
    <location>
        <begin position="44"/>
        <end position="64"/>
    </location>
</feature>
<keyword evidence="3" id="KW-1185">Reference proteome</keyword>
<keyword evidence="1" id="KW-1133">Transmembrane helix</keyword>
<organism evidence="2 3">
    <name type="scientific">Pseudomonas mangiferae</name>
    <dbReference type="NCBI Taxonomy" id="2593654"/>
    <lineage>
        <taxon>Bacteria</taxon>
        <taxon>Pseudomonadati</taxon>
        <taxon>Pseudomonadota</taxon>
        <taxon>Gammaproteobacteria</taxon>
        <taxon>Pseudomonadales</taxon>
        <taxon>Pseudomonadaceae</taxon>
        <taxon>Pseudomonas</taxon>
    </lineage>
</organism>
<gene>
    <name evidence="2" type="ORF">FM069_19220</name>
</gene>
<reference evidence="2 3" key="1">
    <citation type="submission" date="2019-07" db="EMBL/GenBank/DDBJ databases">
        <title>Pseudomonas mangiferae sp. nov., isolated from bark of mango tree in Thailand.</title>
        <authorList>
            <person name="Srisuk N."/>
            <person name="Anurat P."/>
        </authorList>
    </citation>
    <scope>NUCLEOTIDE SEQUENCE [LARGE SCALE GENOMIC DNA]</scope>
    <source>
        <strain evidence="2 3">DMKU_BBB3-04</strain>
    </source>
</reference>
<comment type="caution">
    <text evidence="2">The sequence shown here is derived from an EMBL/GenBank/DDBJ whole genome shotgun (WGS) entry which is preliminary data.</text>
</comment>
<evidence type="ECO:0000313" key="3">
    <source>
        <dbReference type="Proteomes" id="UP000315235"/>
    </source>
</evidence>
<evidence type="ECO:0000256" key="1">
    <source>
        <dbReference type="SAM" id="Phobius"/>
    </source>
</evidence>
<feature type="transmembrane region" description="Helical" evidence="1">
    <location>
        <begin position="109"/>
        <end position="127"/>
    </location>
</feature>
<dbReference type="RefSeq" id="WP_143490025.1">
    <property type="nucleotide sequence ID" value="NZ_VJOY01000019.1"/>
</dbReference>
<dbReference type="EMBL" id="VJOY01000019">
    <property type="protein sequence ID" value="TRX73178.1"/>
    <property type="molecule type" value="Genomic_DNA"/>
</dbReference>
<keyword evidence="1" id="KW-0472">Membrane</keyword>
<dbReference type="OrthoDB" id="6884388at2"/>
<protein>
    <submittedName>
        <fullName evidence="2">Uncharacterized protein</fullName>
    </submittedName>
</protein>